<dbReference type="AlphaFoldDB" id="A0A117KVI8"/>
<evidence type="ECO:0000256" key="7">
    <source>
        <dbReference type="ARBA" id="ARBA00022777"/>
    </source>
</evidence>
<comment type="catalytic activity">
    <reaction evidence="9 11">
        <text>dTMP + ATP = dTDP + ADP</text>
        <dbReference type="Rhea" id="RHEA:13517"/>
        <dbReference type="ChEBI" id="CHEBI:30616"/>
        <dbReference type="ChEBI" id="CHEBI:58369"/>
        <dbReference type="ChEBI" id="CHEBI:63528"/>
        <dbReference type="ChEBI" id="CHEBI:456216"/>
        <dbReference type="EC" id="2.7.4.9"/>
    </reaction>
</comment>
<keyword evidence="8 11" id="KW-0067">ATP-binding</keyword>
<dbReference type="Proteomes" id="UP000294886">
    <property type="component" value="Unassembled WGS sequence"/>
</dbReference>
<dbReference type="GO" id="GO:0006233">
    <property type="term" value="P:dTDP biosynthetic process"/>
    <property type="evidence" value="ECO:0007669"/>
    <property type="project" value="InterPro"/>
</dbReference>
<reference evidence="15 17" key="2">
    <citation type="submission" date="2019-03" db="EMBL/GenBank/DDBJ databases">
        <title>Genomic Encyclopedia of Type Strains, Phase IV (KMG-IV): sequencing the most valuable type-strain genomes for metagenomic binning, comparative biology and taxonomic classification.</title>
        <authorList>
            <person name="Goeker M."/>
        </authorList>
    </citation>
    <scope>NUCLEOTIDE SEQUENCE [LARGE SCALE GENOMIC DNA]</scope>
    <source>
        <strain evidence="15 17">DSM 13054</strain>
    </source>
</reference>
<dbReference type="PANTHER" id="PTHR10344:SF4">
    <property type="entry name" value="UMP-CMP KINASE 2, MITOCHONDRIAL"/>
    <property type="match status" value="1"/>
</dbReference>
<evidence type="ECO:0000256" key="8">
    <source>
        <dbReference type="ARBA" id="ARBA00022840"/>
    </source>
</evidence>
<sequence length="208" mass="23751">MRGKFISFEGIDGCGKTTQVKLLEEHLKKEGYDLLVLREPGGTRVGEKVREILLDRENLIFPVTEMLLYASSRAQLVEEKILPALSKGQMVIVDRFVDSSYVYQGYARGLGLEKVKIVNEIATKGLFPDITVYIDITPEEAIKRRQGKKADRLEGEDYEFHKKVREGYLRLVKDFPERFVLIDGMQEVLAVHKMVVKAVEEYLKGAKV</sequence>
<gene>
    <name evidence="11" type="primary">tmk</name>
    <name evidence="13" type="ORF">DEA61_11860</name>
    <name evidence="15" type="ORF">EV203_10117</name>
    <name evidence="14" type="ORF">HKI81_04915</name>
</gene>
<evidence type="ECO:0000256" key="9">
    <source>
        <dbReference type="ARBA" id="ARBA00048743"/>
    </source>
</evidence>
<dbReference type="InterPro" id="IPR018094">
    <property type="entry name" value="Thymidylate_kinase"/>
</dbReference>
<comment type="function">
    <text evidence="10 11">Phosphorylation of dTMP to form dTDP in both de novo and salvage pathways of dTTP synthesis.</text>
</comment>
<dbReference type="CDD" id="cd01672">
    <property type="entry name" value="TMPK"/>
    <property type="match status" value="1"/>
</dbReference>
<feature type="domain" description="Thymidylate kinase-like" evidence="12">
    <location>
        <begin position="8"/>
        <end position="194"/>
    </location>
</feature>
<dbReference type="EC" id="2.7.4.9" evidence="2 11"/>
<dbReference type="Gene3D" id="3.40.50.300">
    <property type="entry name" value="P-loop containing nucleotide triphosphate hydrolases"/>
    <property type="match status" value="1"/>
</dbReference>
<dbReference type="EMBL" id="DOLB01000172">
    <property type="protein sequence ID" value="HBT50438.1"/>
    <property type="molecule type" value="Genomic_DNA"/>
</dbReference>
<evidence type="ECO:0000256" key="10">
    <source>
        <dbReference type="ARBA" id="ARBA00057735"/>
    </source>
</evidence>
<name>A0A117KVI8_9THEO</name>
<dbReference type="GO" id="GO:0006235">
    <property type="term" value="P:dTTP biosynthetic process"/>
    <property type="evidence" value="ECO:0007669"/>
    <property type="project" value="UniProtKB-UniRule"/>
</dbReference>
<reference evidence="14 18" key="3">
    <citation type="submission" date="2020-04" db="EMBL/GenBank/DDBJ databases">
        <title>Draft genome sequence of Caldanaerobacter sunterraneus. strain 1523vc isolated from Griffin hot spring, Kamchatka, Russia.</title>
        <authorList>
            <person name="Toshchakov S.V."/>
            <person name="Podosokorskaya O.A."/>
            <person name="Kublanov I.V."/>
            <person name="Korzhenkov A."/>
            <person name="Patrushev M.V."/>
        </authorList>
    </citation>
    <scope>NUCLEOTIDE SEQUENCE [LARGE SCALE GENOMIC DNA]</scope>
    <source>
        <strain evidence="14 18">1523vc</strain>
    </source>
</reference>
<dbReference type="Proteomes" id="UP000264445">
    <property type="component" value="Unassembled WGS sequence"/>
</dbReference>
<evidence type="ECO:0000256" key="1">
    <source>
        <dbReference type="ARBA" id="ARBA00009776"/>
    </source>
</evidence>
<reference evidence="13 16" key="1">
    <citation type="journal article" date="2018" name="Nat. Biotechnol.">
        <title>A standardized bacterial taxonomy based on genome phylogeny substantially revises the tree of life.</title>
        <authorList>
            <person name="Parks D.H."/>
            <person name="Chuvochina M."/>
            <person name="Waite D.W."/>
            <person name="Rinke C."/>
            <person name="Skarshewski A."/>
            <person name="Chaumeil P.A."/>
            <person name="Hugenholtz P."/>
        </authorList>
    </citation>
    <scope>NUCLEOTIDE SEQUENCE [LARGE SCALE GENOMIC DNA]</scope>
    <source>
        <strain evidence="13">UBA12544</strain>
    </source>
</reference>
<dbReference type="Pfam" id="PF02223">
    <property type="entry name" value="Thymidylate_kin"/>
    <property type="match status" value="1"/>
</dbReference>
<evidence type="ECO:0000313" key="18">
    <source>
        <dbReference type="Proteomes" id="UP000529861"/>
    </source>
</evidence>
<evidence type="ECO:0000256" key="6">
    <source>
        <dbReference type="ARBA" id="ARBA00022741"/>
    </source>
</evidence>
<dbReference type="Proteomes" id="UP000529861">
    <property type="component" value="Unassembled WGS sequence"/>
</dbReference>
<evidence type="ECO:0000256" key="11">
    <source>
        <dbReference type="HAMAP-Rule" id="MF_00165"/>
    </source>
</evidence>
<keyword evidence="4 11" id="KW-0808">Transferase</keyword>
<dbReference type="PROSITE" id="PS01331">
    <property type="entry name" value="THYMIDYLATE_KINASE"/>
    <property type="match status" value="1"/>
</dbReference>
<dbReference type="EMBL" id="JABEQB010000010">
    <property type="protein sequence ID" value="NNG66582.1"/>
    <property type="molecule type" value="Genomic_DNA"/>
</dbReference>
<evidence type="ECO:0000313" key="15">
    <source>
        <dbReference type="EMBL" id="TCO68548.1"/>
    </source>
</evidence>
<evidence type="ECO:0000313" key="16">
    <source>
        <dbReference type="Proteomes" id="UP000264445"/>
    </source>
</evidence>
<accession>A0A117KVI8</accession>
<dbReference type="HAMAP" id="MF_00165">
    <property type="entry name" value="Thymidylate_kinase"/>
    <property type="match status" value="1"/>
</dbReference>
<dbReference type="EMBL" id="SLWU01000001">
    <property type="protein sequence ID" value="TCO68548.1"/>
    <property type="molecule type" value="Genomic_DNA"/>
</dbReference>
<evidence type="ECO:0000313" key="13">
    <source>
        <dbReference type="EMBL" id="HBT50438.1"/>
    </source>
</evidence>
<keyword evidence="5 11" id="KW-0545">Nucleotide biosynthesis</keyword>
<dbReference type="GO" id="GO:0005524">
    <property type="term" value="F:ATP binding"/>
    <property type="evidence" value="ECO:0007669"/>
    <property type="project" value="UniProtKB-UniRule"/>
</dbReference>
<evidence type="ECO:0000256" key="3">
    <source>
        <dbReference type="ARBA" id="ARBA00017144"/>
    </source>
</evidence>
<evidence type="ECO:0000313" key="14">
    <source>
        <dbReference type="EMBL" id="NNG66582.1"/>
    </source>
</evidence>
<comment type="caution">
    <text evidence="15">The sequence shown here is derived from an EMBL/GenBank/DDBJ whole genome shotgun (WGS) entry which is preliminary data.</text>
</comment>
<dbReference type="GO" id="GO:0005829">
    <property type="term" value="C:cytosol"/>
    <property type="evidence" value="ECO:0007669"/>
    <property type="project" value="TreeGrafter"/>
</dbReference>
<dbReference type="PANTHER" id="PTHR10344">
    <property type="entry name" value="THYMIDYLATE KINASE"/>
    <property type="match status" value="1"/>
</dbReference>
<evidence type="ECO:0000256" key="2">
    <source>
        <dbReference type="ARBA" id="ARBA00012980"/>
    </source>
</evidence>
<dbReference type="InterPro" id="IPR027417">
    <property type="entry name" value="P-loop_NTPase"/>
</dbReference>
<evidence type="ECO:0000256" key="5">
    <source>
        <dbReference type="ARBA" id="ARBA00022727"/>
    </source>
</evidence>
<protein>
    <recommendedName>
        <fullName evidence="3 11">Thymidylate kinase</fullName>
        <ecNumber evidence="2 11">2.7.4.9</ecNumber>
    </recommendedName>
    <alternativeName>
        <fullName evidence="11">dTMP kinase</fullName>
    </alternativeName>
</protein>
<keyword evidence="6 11" id="KW-0547">Nucleotide-binding</keyword>
<evidence type="ECO:0000256" key="4">
    <source>
        <dbReference type="ARBA" id="ARBA00022679"/>
    </source>
</evidence>
<organism evidence="15 17">
    <name type="scientific">Caldanaerobacter subterraneus</name>
    <dbReference type="NCBI Taxonomy" id="911092"/>
    <lineage>
        <taxon>Bacteria</taxon>
        <taxon>Bacillati</taxon>
        <taxon>Bacillota</taxon>
        <taxon>Clostridia</taxon>
        <taxon>Thermoanaerobacterales</taxon>
        <taxon>Thermoanaerobacteraceae</taxon>
        <taxon>Caldanaerobacter</taxon>
    </lineage>
</organism>
<proteinExistence type="inferred from homology"/>
<keyword evidence="7 11" id="KW-0418">Kinase</keyword>
<evidence type="ECO:0000259" key="12">
    <source>
        <dbReference type="Pfam" id="PF02223"/>
    </source>
</evidence>
<comment type="similarity">
    <text evidence="1 11">Belongs to the thymidylate kinase family.</text>
</comment>
<dbReference type="NCBIfam" id="TIGR00041">
    <property type="entry name" value="DTMP_kinase"/>
    <property type="match status" value="1"/>
</dbReference>
<dbReference type="GO" id="GO:0006227">
    <property type="term" value="P:dUDP biosynthetic process"/>
    <property type="evidence" value="ECO:0007669"/>
    <property type="project" value="TreeGrafter"/>
</dbReference>
<dbReference type="SUPFAM" id="SSF52540">
    <property type="entry name" value="P-loop containing nucleoside triphosphate hydrolases"/>
    <property type="match status" value="1"/>
</dbReference>
<dbReference type="GO" id="GO:0004798">
    <property type="term" value="F:dTMP kinase activity"/>
    <property type="evidence" value="ECO:0007669"/>
    <property type="project" value="UniProtKB-UniRule"/>
</dbReference>
<dbReference type="InterPro" id="IPR039430">
    <property type="entry name" value="Thymidylate_kin-like_dom"/>
</dbReference>
<feature type="binding site" evidence="11">
    <location>
        <begin position="10"/>
        <end position="17"/>
    </location>
    <ligand>
        <name>ATP</name>
        <dbReference type="ChEBI" id="CHEBI:30616"/>
    </ligand>
</feature>
<evidence type="ECO:0000313" key="17">
    <source>
        <dbReference type="Proteomes" id="UP000294886"/>
    </source>
</evidence>
<dbReference type="InterPro" id="IPR018095">
    <property type="entry name" value="Thymidylate_kin_CS"/>
</dbReference>
<dbReference type="FunFam" id="3.40.50.300:FF:000225">
    <property type="entry name" value="Thymidylate kinase"/>
    <property type="match status" value="1"/>
</dbReference>
<dbReference type="RefSeq" id="WP_009610873.1">
    <property type="nucleotide sequence ID" value="NZ_DOLB01000172.1"/>
</dbReference>